<evidence type="ECO:0000313" key="1">
    <source>
        <dbReference type="EMBL" id="KDM91728.1"/>
    </source>
</evidence>
<dbReference type="Proteomes" id="UP000027192">
    <property type="component" value="Unassembled WGS sequence"/>
</dbReference>
<name>A0A066RWH8_9GAMM</name>
<dbReference type="AlphaFoldDB" id="A0A066RWH8"/>
<proteinExistence type="predicted"/>
<sequence>MFFIDELDTYDMVNYNPFRGLRELIVLTKGVDWLMYKKTENVIRLKYEDLRFGCNLLIGL</sequence>
<comment type="caution">
    <text evidence="1">The sequence shown here is derived from an EMBL/GenBank/DDBJ whole genome shotgun (WGS) entry which is preliminary data.</text>
</comment>
<gene>
    <name evidence="1" type="ORF">EA58_10185</name>
</gene>
<organism evidence="1 2">
    <name type="scientific">Photobacterium galatheae</name>
    <dbReference type="NCBI Taxonomy" id="1654360"/>
    <lineage>
        <taxon>Bacteria</taxon>
        <taxon>Pseudomonadati</taxon>
        <taxon>Pseudomonadota</taxon>
        <taxon>Gammaproteobacteria</taxon>
        <taxon>Vibrionales</taxon>
        <taxon>Vibrionaceae</taxon>
        <taxon>Photobacterium</taxon>
    </lineage>
</organism>
<protein>
    <submittedName>
        <fullName evidence="1">Uncharacterized protein</fullName>
    </submittedName>
</protein>
<evidence type="ECO:0000313" key="2">
    <source>
        <dbReference type="Proteomes" id="UP000027192"/>
    </source>
</evidence>
<dbReference type="STRING" id="1654360.EA58_10185"/>
<dbReference type="EMBL" id="JMIB01000019">
    <property type="protein sequence ID" value="KDM91728.1"/>
    <property type="molecule type" value="Genomic_DNA"/>
</dbReference>
<accession>A0A066RWH8</accession>
<keyword evidence="2" id="KW-1185">Reference proteome</keyword>
<reference evidence="1 2" key="1">
    <citation type="submission" date="2014-04" db="EMBL/GenBank/DDBJ databases">
        <title>Draft genome sequence of Photobacterium halotolerans S2753: a solonamide, ngercheumicin and holomycin producer.</title>
        <authorList>
            <person name="Machado H.R."/>
            <person name="Gram L."/>
        </authorList>
    </citation>
    <scope>NUCLEOTIDE SEQUENCE [LARGE SCALE GENOMIC DNA]</scope>
    <source>
        <strain evidence="1 2">S2753</strain>
    </source>
</reference>